<dbReference type="Pfam" id="PF01920">
    <property type="entry name" value="Prefoldin_2"/>
    <property type="match status" value="1"/>
</dbReference>
<evidence type="ECO:0000256" key="3">
    <source>
        <dbReference type="SAM" id="Coils"/>
    </source>
</evidence>
<dbReference type="PANTHER" id="PTHR21431">
    <property type="entry name" value="PREFOLDIN SUBUNIT 6"/>
    <property type="match status" value="1"/>
</dbReference>
<evidence type="ECO:0000256" key="1">
    <source>
        <dbReference type="ARBA" id="ARBA00008045"/>
    </source>
</evidence>
<keyword evidence="6" id="KW-1185">Reference proteome</keyword>
<sequence length="137" mass="15166">MSQQQTLQALSDEYSSLQTELTTLVQARQKLESQQQENKSVQKVLISSSSSIFSHPSLTRLQEFSTLSDSANIYKLVGPVLLKQDTTEAKSTVDGRLEYIGSEIKRVEGSIKEVQEKSEGKKMEIQSQAQQVSAGQA</sequence>
<keyword evidence="2" id="KW-0143">Chaperone</keyword>
<feature type="region of interest" description="Disordered" evidence="4">
    <location>
        <begin position="115"/>
        <end position="137"/>
    </location>
</feature>
<dbReference type="InterPro" id="IPR009053">
    <property type="entry name" value="Prefoldin"/>
</dbReference>
<organism evidence="5 6">
    <name type="scientific">Teratosphaeria destructans</name>
    <dbReference type="NCBI Taxonomy" id="418781"/>
    <lineage>
        <taxon>Eukaryota</taxon>
        <taxon>Fungi</taxon>
        <taxon>Dikarya</taxon>
        <taxon>Ascomycota</taxon>
        <taxon>Pezizomycotina</taxon>
        <taxon>Dothideomycetes</taxon>
        <taxon>Dothideomycetidae</taxon>
        <taxon>Mycosphaerellales</taxon>
        <taxon>Teratosphaeriaceae</taxon>
        <taxon>Teratosphaeria</taxon>
    </lineage>
</organism>
<dbReference type="GO" id="GO:0006457">
    <property type="term" value="P:protein folding"/>
    <property type="evidence" value="ECO:0007669"/>
    <property type="project" value="InterPro"/>
</dbReference>
<comment type="caution">
    <text evidence="5">The sequence shown here is derived from an EMBL/GenBank/DDBJ whole genome shotgun (WGS) entry which is preliminary data.</text>
</comment>
<evidence type="ECO:0000256" key="2">
    <source>
        <dbReference type="ARBA" id="ARBA00023186"/>
    </source>
</evidence>
<dbReference type="GO" id="GO:0051131">
    <property type="term" value="P:chaperone-mediated protein complex assembly"/>
    <property type="evidence" value="ECO:0007669"/>
    <property type="project" value="TreeGrafter"/>
</dbReference>
<accession>A0A9W7W2U0</accession>
<dbReference type="SUPFAM" id="SSF46579">
    <property type="entry name" value="Prefoldin"/>
    <property type="match status" value="1"/>
</dbReference>
<dbReference type="GO" id="GO:0051082">
    <property type="term" value="F:unfolded protein binding"/>
    <property type="evidence" value="ECO:0007669"/>
    <property type="project" value="InterPro"/>
</dbReference>
<reference evidence="5 6" key="2">
    <citation type="journal article" date="2021" name="Curr. Genet.">
        <title>Genetic response to nitrogen starvation in the aggressive Eucalyptus foliar pathogen Teratosphaeria destructans.</title>
        <authorList>
            <person name="Havenga M."/>
            <person name="Wingfield B.D."/>
            <person name="Wingfield M.J."/>
            <person name="Dreyer L.L."/>
            <person name="Roets F."/>
            <person name="Aylward J."/>
        </authorList>
    </citation>
    <scope>NUCLEOTIDE SEQUENCE [LARGE SCALE GENOMIC DNA]</scope>
    <source>
        <strain evidence="5">CMW44962</strain>
    </source>
</reference>
<dbReference type="GO" id="GO:0051087">
    <property type="term" value="F:protein-folding chaperone binding"/>
    <property type="evidence" value="ECO:0007669"/>
    <property type="project" value="TreeGrafter"/>
</dbReference>
<evidence type="ECO:0000313" key="5">
    <source>
        <dbReference type="EMBL" id="KAH9827755.1"/>
    </source>
</evidence>
<evidence type="ECO:0000313" key="6">
    <source>
        <dbReference type="Proteomes" id="UP001138500"/>
    </source>
</evidence>
<dbReference type="OrthoDB" id="248120at2759"/>
<keyword evidence="3" id="KW-0175">Coiled coil</keyword>
<dbReference type="EMBL" id="RIBY02001862">
    <property type="protein sequence ID" value="KAH9827755.1"/>
    <property type="molecule type" value="Genomic_DNA"/>
</dbReference>
<dbReference type="GO" id="GO:0005737">
    <property type="term" value="C:cytoplasm"/>
    <property type="evidence" value="ECO:0007669"/>
    <property type="project" value="TreeGrafter"/>
</dbReference>
<feature type="compositionally biased region" description="Basic and acidic residues" evidence="4">
    <location>
        <begin position="115"/>
        <end position="124"/>
    </location>
</feature>
<feature type="coiled-coil region" evidence="3">
    <location>
        <begin position="7"/>
        <end position="44"/>
    </location>
</feature>
<feature type="compositionally biased region" description="Low complexity" evidence="4">
    <location>
        <begin position="126"/>
        <end position="137"/>
    </location>
</feature>
<dbReference type="GO" id="GO:0016272">
    <property type="term" value="C:prefoldin complex"/>
    <property type="evidence" value="ECO:0007669"/>
    <property type="project" value="InterPro"/>
</dbReference>
<dbReference type="CDD" id="cd23161">
    <property type="entry name" value="Prefoldin_6"/>
    <property type="match status" value="1"/>
</dbReference>
<proteinExistence type="inferred from homology"/>
<dbReference type="PANTHER" id="PTHR21431:SF0">
    <property type="entry name" value="PREFOLDIN SUBUNIT 6"/>
    <property type="match status" value="1"/>
</dbReference>
<dbReference type="Gene3D" id="1.10.287.370">
    <property type="match status" value="1"/>
</dbReference>
<gene>
    <name evidence="5" type="ORF">Tdes44962_MAKER09637</name>
</gene>
<comment type="similarity">
    <text evidence="1">Belongs to the prefoldin subunit beta family.</text>
</comment>
<dbReference type="Proteomes" id="UP001138500">
    <property type="component" value="Unassembled WGS sequence"/>
</dbReference>
<dbReference type="FunFam" id="1.10.287.370:FF:000003">
    <property type="entry name" value="Prefoldin subunit 6"/>
    <property type="match status" value="1"/>
</dbReference>
<dbReference type="AlphaFoldDB" id="A0A9W7W2U0"/>
<protein>
    <submittedName>
        <fullName evidence="5">Prefoldin subunit</fullName>
    </submittedName>
</protein>
<dbReference type="InterPro" id="IPR002777">
    <property type="entry name" value="PFD_beta-like"/>
</dbReference>
<name>A0A9W7W2U0_9PEZI</name>
<evidence type="ECO:0000256" key="4">
    <source>
        <dbReference type="SAM" id="MobiDB-lite"/>
    </source>
</evidence>
<reference evidence="5 6" key="1">
    <citation type="journal article" date="2018" name="IMA Fungus">
        <title>IMA Genome-F 10: Nine draft genome sequences of Claviceps purpurea s.lat., including C. arundinis, C. humidiphila, and C. cf. spartinae, pseudomolecules for the pitch canker pathogen Fusarium circinatum, draft genome of Davidsoniella eucalypti, Grosmannia galeiformis, Quambalaria eucalypti, and Teratosphaeria destructans.</title>
        <authorList>
            <person name="Wingfield B.D."/>
            <person name="Liu M."/>
            <person name="Nguyen H.D."/>
            <person name="Lane F.A."/>
            <person name="Morgan S.W."/>
            <person name="De Vos L."/>
            <person name="Wilken P.M."/>
            <person name="Duong T.A."/>
            <person name="Aylward J."/>
            <person name="Coetzee M.P."/>
            <person name="Dadej K."/>
            <person name="De Beer Z.W."/>
            <person name="Findlay W."/>
            <person name="Havenga M."/>
            <person name="Kolarik M."/>
            <person name="Menzies J.G."/>
            <person name="Naidoo K."/>
            <person name="Pochopski O."/>
            <person name="Shoukouhi P."/>
            <person name="Santana Q.C."/>
            <person name="Seifert K.A."/>
            <person name="Soal N."/>
            <person name="Steenkamp E.T."/>
            <person name="Tatham C.T."/>
            <person name="van der Nest M.A."/>
            <person name="Wingfield M.J."/>
        </authorList>
    </citation>
    <scope>NUCLEOTIDE SEQUENCE [LARGE SCALE GENOMIC DNA]</scope>
    <source>
        <strain evidence="5">CMW44962</strain>
    </source>
</reference>